<name>A0ABV0QVQ4_9TELE</name>
<protein>
    <submittedName>
        <fullName evidence="1">Uncharacterized protein</fullName>
    </submittedName>
</protein>
<sequence length="130" mass="14916">MAEDGEEMGKEPHPCFNRCFFCSLSRQQALFHVLAAYSVYNTVRLFIPGFPKLHRFQAHHELILSKMLPKLKKHLLEDLREFFQEQLADSFLLPDDVVVEHLQASMSELRSKKLDQPPPGAAGFPFSLCS</sequence>
<comment type="caution">
    <text evidence="1">The sequence shown here is derived from an EMBL/GenBank/DDBJ whole genome shotgun (WGS) entry which is preliminary data.</text>
</comment>
<accession>A0ABV0QVQ4</accession>
<evidence type="ECO:0000313" key="1">
    <source>
        <dbReference type="EMBL" id="MEQ2199923.1"/>
    </source>
</evidence>
<organism evidence="1 2">
    <name type="scientific">Xenoophorus captivus</name>
    <dbReference type="NCBI Taxonomy" id="1517983"/>
    <lineage>
        <taxon>Eukaryota</taxon>
        <taxon>Metazoa</taxon>
        <taxon>Chordata</taxon>
        <taxon>Craniata</taxon>
        <taxon>Vertebrata</taxon>
        <taxon>Euteleostomi</taxon>
        <taxon>Actinopterygii</taxon>
        <taxon>Neopterygii</taxon>
        <taxon>Teleostei</taxon>
        <taxon>Neoteleostei</taxon>
        <taxon>Acanthomorphata</taxon>
        <taxon>Ovalentaria</taxon>
        <taxon>Atherinomorphae</taxon>
        <taxon>Cyprinodontiformes</taxon>
        <taxon>Goodeidae</taxon>
        <taxon>Xenoophorus</taxon>
    </lineage>
</organism>
<evidence type="ECO:0000313" key="2">
    <source>
        <dbReference type="Proteomes" id="UP001434883"/>
    </source>
</evidence>
<dbReference type="InterPro" id="IPR035969">
    <property type="entry name" value="Rab-GAP_TBC_sf"/>
</dbReference>
<dbReference type="SUPFAM" id="SSF47923">
    <property type="entry name" value="Ypt/Rab-GAP domain of gyp1p"/>
    <property type="match status" value="1"/>
</dbReference>
<dbReference type="Proteomes" id="UP001434883">
    <property type="component" value="Unassembled WGS sequence"/>
</dbReference>
<gene>
    <name evidence="1" type="ORF">XENOCAPTIV_017117</name>
</gene>
<keyword evidence="2" id="KW-1185">Reference proteome</keyword>
<reference evidence="1 2" key="1">
    <citation type="submission" date="2021-06" db="EMBL/GenBank/DDBJ databases">
        <authorList>
            <person name="Palmer J.M."/>
        </authorList>
    </citation>
    <scope>NUCLEOTIDE SEQUENCE [LARGE SCALE GENOMIC DNA]</scope>
    <source>
        <strain evidence="1 2">XC_2019</strain>
        <tissue evidence="1">Muscle</tissue>
    </source>
</reference>
<proteinExistence type="predicted"/>
<dbReference type="EMBL" id="JAHRIN010025564">
    <property type="protein sequence ID" value="MEQ2199923.1"/>
    <property type="molecule type" value="Genomic_DNA"/>
</dbReference>